<dbReference type="AlphaFoldDB" id="A0A5B8VRJ3"/>
<dbReference type="Proteomes" id="UP000321291">
    <property type="component" value="Chromosome"/>
</dbReference>
<gene>
    <name evidence="3" type="ORF">FSB73_10865</name>
</gene>
<organism evidence="3 4">
    <name type="scientific">Arachidicoccus ginsenosidivorans</name>
    <dbReference type="NCBI Taxonomy" id="496057"/>
    <lineage>
        <taxon>Bacteria</taxon>
        <taxon>Pseudomonadati</taxon>
        <taxon>Bacteroidota</taxon>
        <taxon>Chitinophagia</taxon>
        <taxon>Chitinophagales</taxon>
        <taxon>Chitinophagaceae</taxon>
        <taxon>Arachidicoccus</taxon>
    </lineage>
</organism>
<feature type="chain" id="PRO_5022714923" evidence="2">
    <location>
        <begin position="16"/>
        <end position="72"/>
    </location>
</feature>
<keyword evidence="1" id="KW-0472">Membrane</keyword>
<sequence>MLFCLLILNLSNLMAQCALCTKTAQQLGDGPAAGLNKGILYLMVIPLGILSIIGIKWYKKEKVTRTMEDGEQ</sequence>
<keyword evidence="1" id="KW-1133">Transmembrane helix</keyword>
<dbReference type="KEGG" id="agi:FSB73_10865"/>
<keyword evidence="2" id="KW-0732">Signal</keyword>
<proteinExistence type="predicted"/>
<dbReference type="OrthoDB" id="678747at2"/>
<name>A0A5B8VRJ3_9BACT</name>
<feature type="signal peptide" evidence="2">
    <location>
        <begin position="1"/>
        <end position="15"/>
    </location>
</feature>
<evidence type="ECO:0000313" key="3">
    <source>
        <dbReference type="EMBL" id="QEC74264.1"/>
    </source>
</evidence>
<accession>A0A5B8VRJ3</accession>
<feature type="transmembrane region" description="Helical" evidence="1">
    <location>
        <begin position="39"/>
        <end position="58"/>
    </location>
</feature>
<keyword evidence="4" id="KW-1185">Reference proteome</keyword>
<evidence type="ECO:0000313" key="4">
    <source>
        <dbReference type="Proteomes" id="UP000321291"/>
    </source>
</evidence>
<keyword evidence="1" id="KW-0812">Transmembrane</keyword>
<protein>
    <submittedName>
        <fullName evidence="3">Uncharacterized protein</fullName>
    </submittedName>
</protein>
<dbReference type="EMBL" id="CP042434">
    <property type="protein sequence ID" value="QEC74264.1"/>
    <property type="molecule type" value="Genomic_DNA"/>
</dbReference>
<evidence type="ECO:0000256" key="2">
    <source>
        <dbReference type="SAM" id="SignalP"/>
    </source>
</evidence>
<reference evidence="3 4" key="1">
    <citation type="journal article" date="2017" name="Int. J. Syst. Evol. Microbiol.">
        <title>Arachidicoccus ginsenosidivorans sp. nov., with ginsenoside-converting activity isolated from ginseng cultivating soil.</title>
        <authorList>
            <person name="Siddiqi M.Z."/>
            <person name="Aslam Z."/>
            <person name="Im W.T."/>
        </authorList>
    </citation>
    <scope>NUCLEOTIDE SEQUENCE [LARGE SCALE GENOMIC DNA]</scope>
    <source>
        <strain evidence="3 4">Gsoil 809</strain>
    </source>
</reference>
<evidence type="ECO:0000256" key="1">
    <source>
        <dbReference type="SAM" id="Phobius"/>
    </source>
</evidence>